<evidence type="ECO:0000256" key="1">
    <source>
        <dbReference type="SAM" id="Phobius"/>
    </source>
</evidence>
<keyword evidence="1" id="KW-0812">Transmembrane</keyword>
<dbReference type="AlphaFoldDB" id="A0A2T1C3R8"/>
<organism evidence="2 3">
    <name type="scientific">Merismopedia glauca CCAP 1448/3</name>
    <dbReference type="NCBI Taxonomy" id="1296344"/>
    <lineage>
        <taxon>Bacteria</taxon>
        <taxon>Bacillati</taxon>
        <taxon>Cyanobacteriota</taxon>
        <taxon>Cyanophyceae</taxon>
        <taxon>Synechococcales</taxon>
        <taxon>Merismopediaceae</taxon>
        <taxon>Merismopedia</taxon>
    </lineage>
</organism>
<protein>
    <submittedName>
        <fullName evidence="2">Uncharacterized protein</fullName>
    </submittedName>
</protein>
<dbReference type="RefSeq" id="WP_106288790.1">
    <property type="nucleotide sequence ID" value="NZ_CAWNTC010000039.1"/>
</dbReference>
<reference evidence="2 3" key="1">
    <citation type="submission" date="2018-02" db="EMBL/GenBank/DDBJ databases">
        <authorList>
            <person name="Cohen D.B."/>
            <person name="Kent A.D."/>
        </authorList>
    </citation>
    <scope>NUCLEOTIDE SEQUENCE [LARGE SCALE GENOMIC DNA]</scope>
    <source>
        <strain evidence="2 3">CCAP 1448/3</strain>
    </source>
</reference>
<feature type="transmembrane region" description="Helical" evidence="1">
    <location>
        <begin position="45"/>
        <end position="62"/>
    </location>
</feature>
<dbReference type="Proteomes" id="UP000238762">
    <property type="component" value="Unassembled WGS sequence"/>
</dbReference>
<evidence type="ECO:0000313" key="2">
    <source>
        <dbReference type="EMBL" id="PSB02763.1"/>
    </source>
</evidence>
<keyword evidence="3" id="KW-1185">Reference proteome</keyword>
<evidence type="ECO:0000313" key="3">
    <source>
        <dbReference type="Proteomes" id="UP000238762"/>
    </source>
</evidence>
<gene>
    <name evidence="2" type="ORF">C7B64_11465</name>
</gene>
<feature type="transmembrane region" description="Helical" evidence="1">
    <location>
        <begin position="16"/>
        <end position="39"/>
    </location>
</feature>
<dbReference type="OrthoDB" id="532115at2"/>
<keyword evidence="1" id="KW-0472">Membrane</keyword>
<reference evidence="2 3" key="2">
    <citation type="submission" date="2018-03" db="EMBL/GenBank/DDBJ databases">
        <title>The ancient ancestry and fast evolution of plastids.</title>
        <authorList>
            <person name="Moore K.R."/>
            <person name="Magnabosco C."/>
            <person name="Momper L."/>
            <person name="Gold D.A."/>
            <person name="Bosak T."/>
            <person name="Fournier G.P."/>
        </authorList>
    </citation>
    <scope>NUCLEOTIDE SEQUENCE [LARGE SCALE GENOMIC DNA]</scope>
    <source>
        <strain evidence="2 3">CCAP 1448/3</strain>
    </source>
</reference>
<sequence length="102" mass="11042">MSTVSLNRIYLKKAGFGFVAAEQIVPFAVIILFCGILYLFVISELLIVGGIAFWLFASWLALTGSNPHLFIDQLVPVPGAEWIVGYLAPVSLLNSNGSQKQG</sequence>
<accession>A0A2T1C3R8</accession>
<keyword evidence="1" id="KW-1133">Transmembrane helix</keyword>
<proteinExistence type="predicted"/>
<dbReference type="EMBL" id="PVWJ01000049">
    <property type="protein sequence ID" value="PSB02763.1"/>
    <property type="molecule type" value="Genomic_DNA"/>
</dbReference>
<name>A0A2T1C3R8_9CYAN</name>
<comment type="caution">
    <text evidence="2">The sequence shown here is derived from an EMBL/GenBank/DDBJ whole genome shotgun (WGS) entry which is preliminary data.</text>
</comment>